<organism evidence="1 2">
    <name type="scientific">Halarcobacter ebronensis</name>
    <dbReference type="NCBI Taxonomy" id="1462615"/>
    <lineage>
        <taxon>Bacteria</taxon>
        <taxon>Pseudomonadati</taxon>
        <taxon>Campylobacterota</taxon>
        <taxon>Epsilonproteobacteria</taxon>
        <taxon>Campylobacterales</taxon>
        <taxon>Arcobacteraceae</taxon>
        <taxon>Halarcobacter</taxon>
    </lineage>
</organism>
<dbReference type="AlphaFoldDB" id="A0A4Q0YKE9"/>
<sequence>MSICEKTKIELFDDFYDWLKKDGLKPKRSERLHRKKIFAALLSNDAMTLENFTDFQIDHLKAQILALKGVSIQINGNVHFILDIALEVAQNEFIIKAKELYMRCKFENLQEIQKLIIK</sequence>
<dbReference type="RefSeq" id="WP_128978555.1">
    <property type="nucleotide sequence ID" value="NZ_PDKJ01000002.1"/>
</dbReference>
<evidence type="ECO:0000313" key="2">
    <source>
        <dbReference type="Proteomes" id="UP000290172"/>
    </source>
</evidence>
<comment type="caution">
    <text evidence="1">The sequence shown here is derived from an EMBL/GenBank/DDBJ whole genome shotgun (WGS) entry which is preliminary data.</text>
</comment>
<protein>
    <submittedName>
        <fullName evidence="1">Uncharacterized protein</fullName>
    </submittedName>
</protein>
<evidence type="ECO:0000313" key="1">
    <source>
        <dbReference type="EMBL" id="RXJ69501.1"/>
    </source>
</evidence>
<proteinExistence type="predicted"/>
<dbReference type="Proteomes" id="UP000290172">
    <property type="component" value="Unassembled WGS sequence"/>
</dbReference>
<reference evidence="1 2" key="1">
    <citation type="submission" date="2017-10" db="EMBL/GenBank/DDBJ databases">
        <title>Genomics of the genus Arcobacter.</title>
        <authorList>
            <person name="Perez-Cataluna A."/>
            <person name="Figueras M.J."/>
        </authorList>
    </citation>
    <scope>NUCLEOTIDE SEQUENCE [LARGE SCALE GENOMIC DNA]</scope>
    <source>
        <strain evidence="1 2">CECT 8993</strain>
    </source>
</reference>
<accession>A0A4Q0YKE9</accession>
<name>A0A4Q0YKE9_9BACT</name>
<gene>
    <name evidence="1" type="ORF">CRV08_02015</name>
</gene>
<dbReference type="EMBL" id="PDKJ01000002">
    <property type="protein sequence ID" value="RXJ69501.1"/>
    <property type="molecule type" value="Genomic_DNA"/>
</dbReference>